<evidence type="ECO:0000313" key="1">
    <source>
        <dbReference type="EMBL" id="EEN61275.1"/>
    </source>
</evidence>
<gene>
    <name evidence="1" type="ORF">BRAFLDRAFT_95902</name>
</gene>
<sequence length="148" mass="16502">MREGSTQEQAALGGQFRTGPANIITQHPVLIASLIPFLVPPVPCPIQRLLVLSWGNVTHRCRRLTRRQHPVLIASLIPFLVPPVPCPIQRLLVLSWGNVTHRCRRLTRSDEDTFSTPRSPCDIQSDVIPRSYGNGTRTLRALYAVPSP</sequence>
<proteinExistence type="predicted"/>
<dbReference type="EMBL" id="GG666506">
    <property type="protein sequence ID" value="EEN61275.1"/>
    <property type="molecule type" value="Genomic_DNA"/>
</dbReference>
<name>C3YEH3_BRAFL</name>
<accession>C3YEH3</accession>
<dbReference type="InParanoid" id="C3YEH3"/>
<reference evidence="1" key="1">
    <citation type="journal article" date="2008" name="Nature">
        <title>The amphioxus genome and the evolution of the chordate karyotype.</title>
        <authorList>
            <consortium name="US DOE Joint Genome Institute (JGI-PGF)"/>
            <person name="Putnam N.H."/>
            <person name="Butts T."/>
            <person name="Ferrier D.E.K."/>
            <person name="Furlong R.F."/>
            <person name="Hellsten U."/>
            <person name="Kawashima T."/>
            <person name="Robinson-Rechavi M."/>
            <person name="Shoguchi E."/>
            <person name="Terry A."/>
            <person name="Yu J.-K."/>
            <person name="Benito-Gutierrez E.L."/>
            <person name="Dubchak I."/>
            <person name="Garcia-Fernandez J."/>
            <person name="Gibson-Brown J.J."/>
            <person name="Grigoriev I.V."/>
            <person name="Horton A.C."/>
            <person name="de Jong P.J."/>
            <person name="Jurka J."/>
            <person name="Kapitonov V.V."/>
            <person name="Kohara Y."/>
            <person name="Kuroki Y."/>
            <person name="Lindquist E."/>
            <person name="Lucas S."/>
            <person name="Osoegawa K."/>
            <person name="Pennacchio L.A."/>
            <person name="Salamov A.A."/>
            <person name="Satou Y."/>
            <person name="Sauka-Spengler T."/>
            <person name="Schmutz J."/>
            <person name="Shin-I T."/>
            <person name="Toyoda A."/>
            <person name="Bronner-Fraser M."/>
            <person name="Fujiyama A."/>
            <person name="Holland L.Z."/>
            <person name="Holland P.W.H."/>
            <person name="Satoh N."/>
            <person name="Rokhsar D.S."/>
        </authorList>
    </citation>
    <scope>NUCLEOTIDE SEQUENCE [LARGE SCALE GENOMIC DNA]</scope>
    <source>
        <strain evidence="1">S238N-H82</strain>
        <tissue evidence="1">Testes</tissue>
    </source>
</reference>
<dbReference type="AlphaFoldDB" id="C3YEH3"/>
<protein>
    <submittedName>
        <fullName evidence="1">Uncharacterized protein</fullName>
    </submittedName>
</protein>
<organism>
    <name type="scientific">Branchiostoma floridae</name>
    <name type="common">Florida lancelet</name>
    <name type="synonym">Amphioxus</name>
    <dbReference type="NCBI Taxonomy" id="7739"/>
    <lineage>
        <taxon>Eukaryota</taxon>
        <taxon>Metazoa</taxon>
        <taxon>Chordata</taxon>
        <taxon>Cephalochordata</taxon>
        <taxon>Leptocardii</taxon>
        <taxon>Amphioxiformes</taxon>
        <taxon>Branchiostomatidae</taxon>
        <taxon>Branchiostoma</taxon>
    </lineage>
</organism>